<name>A0A8J6C0G0_9EUKA</name>
<comment type="caution">
    <text evidence="1">The sequence shown here is derived from an EMBL/GenBank/DDBJ whole genome shotgun (WGS) entry which is preliminary data.</text>
</comment>
<dbReference type="EMBL" id="JAHDYR010000005">
    <property type="protein sequence ID" value="KAG9396546.1"/>
    <property type="molecule type" value="Genomic_DNA"/>
</dbReference>
<evidence type="ECO:0000313" key="2">
    <source>
        <dbReference type="Proteomes" id="UP000717585"/>
    </source>
</evidence>
<sequence length="519" mass="56603">MTSTTADAECIKQRIFHAYLVAASFAANVPGDLTSLVTRAFHLQFGDDIASIRPSSTKTQLSKESPAELLSVLSDIPPLAPKAQRLLDRVRSILVDGPDLSMNVPLKEGEVLPERLHTLLQGTVFATLLVAGADPRLTGGPPNEPDSRCLWFLCRKFLFSHTVAKKDGVIQDQGKRRFCLYNGRLFHGQPSRRPCQATWVRHHPVVRFAAMGRTLTVATPKGVFQHDDIRRMRGGGWVRVPFPLCPRVARYEAGLGPWAKDRLVLAMHCESGMRVILTHVGLIAAGEESAPLVDFEVRYADDRFRPARLPDGFHPTTMVARESTVLVGQGSRQLVAGFNNFGRLGLGHCDDVRGFVSMPFFVDEIVYSGLFNVYRCGSDHLFAGLVCGDEDGDMSHILTPDAEVEVDDNDNMYITTPTPVRPELAGFFVCPGGLVTVGAETSVCSIAGETIPVPFAVAAVATSGSPFQHVVHLADRSGHGFWVDAGSKQPALVREGLWPCVLPEGWCSMSFVSTTARSE</sequence>
<proteinExistence type="predicted"/>
<organism evidence="1 2">
    <name type="scientific">Carpediemonas membranifera</name>
    <dbReference type="NCBI Taxonomy" id="201153"/>
    <lineage>
        <taxon>Eukaryota</taxon>
        <taxon>Metamonada</taxon>
        <taxon>Carpediemonas-like organisms</taxon>
        <taxon>Carpediemonas</taxon>
    </lineage>
</organism>
<reference evidence="1" key="1">
    <citation type="submission" date="2021-05" db="EMBL/GenBank/DDBJ databases">
        <title>A free-living protist that lacks canonical eukaryotic 1 DNA replication and segregation systems.</title>
        <authorList>
            <person name="Salas-Leiva D.E."/>
            <person name="Tromer E.C."/>
            <person name="Curtis B.A."/>
            <person name="Jerlstrom-Hultqvist J."/>
            <person name="Kolisko M."/>
            <person name="Yi Z."/>
            <person name="Salas-Leiva J.S."/>
            <person name="Gallot-Lavallee L."/>
            <person name="Kops G.J.P.L."/>
            <person name="Archibald J.M."/>
            <person name="Simpson A.G.B."/>
            <person name="Roger A.J."/>
        </authorList>
    </citation>
    <scope>NUCLEOTIDE SEQUENCE</scope>
    <source>
        <strain evidence="1">BICM</strain>
    </source>
</reference>
<accession>A0A8J6C0G0</accession>
<keyword evidence="2" id="KW-1185">Reference proteome</keyword>
<dbReference type="AlphaFoldDB" id="A0A8J6C0G0"/>
<gene>
    <name evidence="1" type="ORF">J8273_1551</name>
</gene>
<protein>
    <submittedName>
        <fullName evidence="1">Uncharacterized protein</fullName>
    </submittedName>
</protein>
<evidence type="ECO:0000313" key="1">
    <source>
        <dbReference type="EMBL" id="KAG9396546.1"/>
    </source>
</evidence>
<dbReference type="Proteomes" id="UP000717585">
    <property type="component" value="Unassembled WGS sequence"/>
</dbReference>